<dbReference type="NCBIfam" id="NF007570">
    <property type="entry name" value="PRK10201.1"/>
    <property type="match status" value="1"/>
</dbReference>
<protein>
    <submittedName>
        <fullName evidence="6">G/U mismatch-specific DNA glycosylase</fullName>
        <ecNumber evidence="6">3.2.2.28</ecNumber>
    </submittedName>
</protein>
<evidence type="ECO:0000313" key="8">
    <source>
        <dbReference type="Proteomes" id="UP001296969"/>
    </source>
</evidence>
<dbReference type="Pfam" id="PF03167">
    <property type="entry name" value="UDG"/>
    <property type="match status" value="1"/>
</dbReference>
<keyword evidence="1" id="KW-0227">DNA damage</keyword>
<dbReference type="Gene3D" id="3.40.470.10">
    <property type="entry name" value="Uracil-DNA glycosylase-like domain"/>
    <property type="match status" value="1"/>
</dbReference>
<keyword evidence="3" id="KW-0234">DNA repair</keyword>
<dbReference type="AlphaFoldDB" id="A0A9D7FVN7"/>
<dbReference type="GO" id="GO:0006285">
    <property type="term" value="P:base-excision repair, AP site formation"/>
    <property type="evidence" value="ECO:0007669"/>
    <property type="project" value="InterPro"/>
</dbReference>
<evidence type="ECO:0000256" key="1">
    <source>
        <dbReference type="ARBA" id="ARBA00022763"/>
    </source>
</evidence>
<dbReference type="PANTHER" id="PTHR12159:SF9">
    <property type="entry name" value="G_T MISMATCH-SPECIFIC THYMINE DNA GLYCOSYLASE"/>
    <property type="match status" value="1"/>
</dbReference>
<feature type="domain" description="Uracil-DNA glycosylase-like" evidence="4">
    <location>
        <begin position="6"/>
        <end position="151"/>
    </location>
</feature>
<sequence length="166" mass="18473">MLNDILQPGLQVVFCGINPGLKASASGFHFANRTNRFWRVLYQAGFTKTLLTPEEDRKILVSHCGLTALVARPTVQAAELSSQELKQGATLLIDKLERYQPRAVAILGKQAYHQAFGIRNAPWGKQDMTIGQTQVWILPNPSGLNRATLEQLTESYRELAITLEIV</sequence>
<dbReference type="InterPro" id="IPR015637">
    <property type="entry name" value="MUG/TDG"/>
</dbReference>
<dbReference type="InterPro" id="IPR036895">
    <property type="entry name" value="Uracil-DNA_glycosylase-like_sf"/>
</dbReference>
<dbReference type="PANTHER" id="PTHR12159">
    <property type="entry name" value="G/T AND G/U MISMATCH-SPECIFIC DNA GLYCOSYLASE"/>
    <property type="match status" value="1"/>
</dbReference>
<dbReference type="GO" id="GO:0004844">
    <property type="term" value="F:uracil DNA N-glycosylase activity"/>
    <property type="evidence" value="ECO:0007669"/>
    <property type="project" value="TreeGrafter"/>
</dbReference>
<dbReference type="EMBL" id="JADRCQ010000001">
    <property type="protein sequence ID" value="MBK5071641.1"/>
    <property type="molecule type" value="Genomic_DNA"/>
</dbReference>
<dbReference type="InterPro" id="IPR005122">
    <property type="entry name" value="Uracil-DNA_glycosylase-like"/>
</dbReference>
<dbReference type="GO" id="GO:0008263">
    <property type="term" value="F:pyrimidine-specific mismatch base pair DNA N-glycosylase activity"/>
    <property type="evidence" value="ECO:0007669"/>
    <property type="project" value="TreeGrafter"/>
</dbReference>
<evidence type="ECO:0000259" key="4">
    <source>
        <dbReference type="Pfam" id="PF03167"/>
    </source>
</evidence>
<dbReference type="Proteomes" id="UP001296969">
    <property type="component" value="Unassembled WGS sequence"/>
</dbReference>
<keyword evidence="8" id="KW-1185">Reference proteome</keyword>
<accession>A0A9D7FVN7</accession>
<organism evidence="6 7">
    <name type="scientific">Limnobaculum xujianqingii</name>
    <dbReference type="NCBI Taxonomy" id="2738837"/>
    <lineage>
        <taxon>Bacteria</taxon>
        <taxon>Pseudomonadati</taxon>
        <taxon>Pseudomonadota</taxon>
        <taxon>Gammaproteobacteria</taxon>
        <taxon>Enterobacterales</taxon>
        <taxon>Budviciaceae</taxon>
        <taxon>Limnobaculum</taxon>
    </lineage>
</organism>
<dbReference type="Proteomes" id="UP000807542">
    <property type="component" value="Unassembled WGS sequence"/>
</dbReference>
<evidence type="ECO:0000313" key="7">
    <source>
        <dbReference type="Proteomes" id="UP000807542"/>
    </source>
</evidence>
<keyword evidence="2 6" id="KW-0378">Hydrolase</keyword>
<dbReference type="EMBL" id="JADRCP010000001">
    <property type="protein sequence ID" value="MBK5174950.1"/>
    <property type="molecule type" value="Genomic_DNA"/>
</dbReference>
<dbReference type="EC" id="3.2.2.28" evidence="6"/>
<name>A0A9D7FVN7_9GAMM</name>
<dbReference type="RefSeq" id="WP_228396975.1">
    <property type="nucleotide sequence ID" value="NZ_JADRCP010000001.1"/>
</dbReference>
<evidence type="ECO:0000256" key="2">
    <source>
        <dbReference type="ARBA" id="ARBA00022801"/>
    </source>
</evidence>
<gene>
    <name evidence="6" type="primary">mug</name>
    <name evidence="6" type="ORF">I2492_01255</name>
    <name evidence="5" type="ORF">I2493_01255</name>
</gene>
<dbReference type="CDD" id="cd10028">
    <property type="entry name" value="UDG-F2_TDG_MUG"/>
    <property type="match status" value="1"/>
</dbReference>
<comment type="caution">
    <text evidence="6">The sequence shown here is derived from an EMBL/GenBank/DDBJ whole genome shotgun (WGS) entry which is preliminary data.</text>
</comment>
<evidence type="ECO:0000256" key="3">
    <source>
        <dbReference type="ARBA" id="ARBA00023204"/>
    </source>
</evidence>
<dbReference type="SUPFAM" id="SSF52141">
    <property type="entry name" value="Uracil-DNA glycosylase-like"/>
    <property type="match status" value="1"/>
</dbReference>
<keyword evidence="6" id="KW-0326">Glycosidase</keyword>
<proteinExistence type="predicted"/>
<reference evidence="6 8" key="1">
    <citation type="submission" date="2020-11" db="EMBL/GenBank/DDBJ databases">
        <title>Insectihabitans protaetiae gen. nov. sp. nov. and Insectihabitans allomyrinae sp. nov., isolated from larvae of Protaetia brevitarsis seulensis and Allomyrina dichotoma, respectively.</title>
        <authorList>
            <person name="Lee S.D."/>
            <person name="Byeon Y.-S."/>
            <person name="Kim S.-M."/>
            <person name="Yang H.L."/>
            <person name="Kim I.S."/>
        </authorList>
    </citation>
    <scope>NUCLEOTIDE SEQUENCE</scope>
    <source>
        <strain evidence="6">CWB-B4</strain>
        <strain evidence="5 8">CWB-B43</strain>
    </source>
</reference>
<evidence type="ECO:0000313" key="6">
    <source>
        <dbReference type="EMBL" id="MBK5174950.1"/>
    </source>
</evidence>
<evidence type="ECO:0000313" key="5">
    <source>
        <dbReference type="EMBL" id="MBK5071641.1"/>
    </source>
</evidence>